<keyword evidence="6" id="KW-1185">Reference proteome</keyword>
<keyword evidence="4" id="KW-0904">Protein phosphatase</keyword>
<evidence type="ECO:0000313" key="6">
    <source>
        <dbReference type="Proteomes" id="UP001374535"/>
    </source>
</evidence>
<proteinExistence type="inferred from homology"/>
<dbReference type="AlphaFoldDB" id="A0AAQ3NB98"/>
<dbReference type="PANTHER" id="PTHR45848:SF4">
    <property type="entry name" value="DUAL SPECIFICITY PROTEIN PHOSPHATASE 12"/>
    <property type="match status" value="1"/>
</dbReference>
<evidence type="ECO:0000256" key="2">
    <source>
        <dbReference type="ARBA" id="ARBA00013064"/>
    </source>
</evidence>
<evidence type="ECO:0000256" key="4">
    <source>
        <dbReference type="ARBA" id="ARBA00022912"/>
    </source>
</evidence>
<dbReference type="EC" id="3.1.3.48" evidence="2"/>
<organism evidence="5 6">
    <name type="scientific">Vigna mungo</name>
    <name type="common">Black gram</name>
    <name type="synonym">Phaseolus mungo</name>
    <dbReference type="NCBI Taxonomy" id="3915"/>
    <lineage>
        <taxon>Eukaryota</taxon>
        <taxon>Viridiplantae</taxon>
        <taxon>Streptophyta</taxon>
        <taxon>Embryophyta</taxon>
        <taxon>Tracheophyta</taxon>
        <taxon>Spermatophyta</taxon>
        <taxon>Magnoliopsida</taxon>
        <taxon>eudicotyledons</taxon>
        <taxon>Gunneridae</taxon>
        <taxon>Pentapetalae</taxon>
        <taxon>rosids</taxon>
        <taxon>fabids</taxon>
        <taxon>Fabales</taxon>
        <taxon>Fabaceae</taxon>
        <taxon>Papilionoideae</taxon>
        <taxon>50 kb inversion clade</taxon>
        <taxon>NPAAA clade</taxon>
        <taxon>indigoferoid/millettioid clade</taxon>
        <taxon>Phaseoleae</taxon>
        <taxon>Vigna</taxon>
    </lineage>
</organism>
<evidence type="ECO:0000313" key="5">
    <source>
        <dbReference type="EMBL" id="WVZ06341.1"/>
    </source>
</evidence>
<comment type="similarity">
    <text evidence="1">Belongs to the protein-tyrosine phosphatase family. Non-receptor class dual specificity subfamily.</text>
</comment>
<dbReference type="EMBL" id="CP144695">
    <property type="protein sequence ID" value="WVZ06341.1"/>
    <property type="molecule type" value="Genomic_DNA"/>
</dbReference>
<accession>A0AAQ3NB98</accession>
<reference evidence="5 6" key="1">
    <citation type="journal article" date="2023" name="Life. Sci Alliance">
        <title>Evolutionary insights into 3D genome organization and epigenetic landscape of Vigna mungo.</title>
        <authorList>
            <person name="Junaid A."/>
            <person name="Singh B."/>
            <person name="Bhatia S."/>
        </authorList>
    </citation>
    <scope>NUCLEOTIDE SEQUENCE [LARGE SCALE GENOMIC DNA]</scope>
    <source>
        <strain evidence="5">Urdbean</strain>
    </source>
</reference>
<gene>
    <name evidence="5" type="ORF">V8G54_019687</name>
</gene>
<keyword evidence="3" id="KW-0378">Hydrolase</keyword>
<protein>
    <recommendedName>
        <fullName evidence="2">protein-tyrosine-phosphatase</fullName>
        <ecNumber evidence="2">3.1.3.48</ecNumber>
    </recommendedName>
</protein>
<sequence length="132" mass="14978">MSLFSGENHLSGLRIDSSKFGADPGMPVEISSGTEETTKVENNRRPTYRCRKCRRLVALHEHVIDHVPGEGETAFGWNKRRGGNPFNKSKESDCSSIFIEPLRWMKAGKKTFNYITTMSVFPTRCESLPHFL</sequence>
<evidence type="ECO:0000256" key="3">
    <source>
        <dbReference type="ARBA" id="ARBA00022801"/>
    </source>
</evidence>
<evidence type="ECO:0000256" key="1">
    <source>
        <dbReference type="ARBA" id="ARBA00008601"/>
    </source>
</evidence>
<dbReference type="Proteomes" id="UP001374535">
    <property type="component" value="Chromosome 6"/>
</dbReference>
<dbReference type="GO" id="GO:0008138">
    <property type="term" value="F:protein tyrosine/serine/threonine phosphatase activity"/>
    <property type="evidence" value="ECO:0007669"/>
    <property type="project" value="TreeGrafter"/>
</dbReference>
<dbReference type="PANTHER" id="PTHR45848">
    <property type="entry name" value="DUAL SPECIFICITY PROTEIN PHOSPHATASE 12 FAMILY MEMBER"/>
    <property type="match status" value="1"/>
</dbReference>
<dbReference type="GO" id="GO:0004725">
    <property type="term" value="F:protein tyrosine phosphatase activity"/>
    <property type="evidence" value="ECO:0007669"/>
    <property type="project" value="UniProtKB-EC"/>
</dbReference>
<name>A0AAQ3NB98_VIGMU</name>